<keyword evidence="7 8" id="KW-0472">Membrane</keyword>
<reference evidence="10 11" key="1">
    <citation type="submission" date="2022-08" db="EMBL/GenBank/DDBJ databases">
        <title>Aerococcaceae sp. nov isolated from spoiled eye mask.</title>
        <authorList>
            <person name="Zhou G."/>
            <person name="Xie X.-B."/>
            <person name="Shi Q.-S."/>
            <person name="Wang Y.-S."/>
            <person name="Wen X."/>
            <person name="Peng H."/>
            <person name="Yang X.-J."/>
            <person name="Tao H.-B."/>
            <person name="Huang X.-M."/>
        </authorList>
    </citation>
    <scope>NUCLEOTIDE SEQUENCE [LARGE SCALE GENOMIC DNA]</scope>
    <source>
        <strain evidence="11">DM20194951</strain>
    </source>
</reference>
<comment type="function">
    <text evidence="8">Probably a riboflavin-binding protein that interacts with the energy-coupling factor (ECF) ABC-transporter complex.</text>
</comment>
<evidence type="ECO:0000256" key="4">
    <source>
        <dbReference type="ARBA" id="ARBA00022475"/>
    </source>
</evidence>
<keyword evidence="6 9" id="KW-1133">Transmembrane helix</keyword>
<proteinExistence type="inferred from homology"/>
<dbReference type="Pfam" id="PF12822">
    <property type="entry name" value="ECF_trnsprt"/>
    <property type="match status" value="1"/>
</dbReference>
<keyword evidence="4 8" id="KW-1003">Cell membrane</keyword>
<feature type="transmembrane region" description="Helical" evidence="9">
    <location>
        <begin position="114"/>
        <end position="132"/>
    </location>
</feature>
<protein>
    <recommendedName>
        <fullName evidence="8">Riboflavin transporter</fullName>
    </recommendedName>
</protein>
<comment type="subcellular location">
    <subcellularLocation>
        <location evidence="1">Cell membrane</location>
        <topology evidence="1">Multi-pass membrane protein</topology>
    </subcellularLocation>
</comment>
<dbReference type="PANTHER" id="PTHR38438">
    <property type="entry name" value="RIBOFLAVIN TRANSPORTER RIBU"/>
    <property type="match status" value="1"/>
</dbReference>
<dbReference type="EMBL" id="CP102453">
    <property type="protein sequence ID" value="UUX34544.1"/>
    <property type="molecule type" value="Genomic_DNA"/>
</dbReference>
<dbReference type="InterPro" id="IPR024529">
    <property type="entry name" value="ECF_trnsprt_substrate-spec"/>
</dbReference>
<name>A0ABY5P7M0_9LACT</name>
<evidence type="ECO:0000313" key="11">
    <source>
        <dbReference type="Proteomes" id="UP001315967"/>
    </source>
</evidence>
<evidence type="ECO:0000256" key="9">
    <source>
        <dbReference type="SAM" id="Phobius"/>
    </source>
</evidence>
<dbReference type="RefSeq" id="WP_313794044.1">
    <property type="nucleotide sequence ID" value="NZ_CP102453.1"/>
</dbReference>
<organism evidence="10 11">
    <name type="scientific">Fundicoccus culcitae</name>
    <dbReference type="NCBI Taxonomy" id="2969821"/>
    <lineage>
        <taxon>Bacteria</taxon>
        <taxon>Bacillati</taxon>
        <taxon>Bacillota</taxon>
        <taxon>Bacilli</taxon>
        <taxon>Lactobacillales</taxon>
        <taxon>Aerococcaceae</taxon>
        <taxon>Fundicoccus</taxon>
    </lineage>
</organism>
<evidence type="ECO:0000256" key="3">
    <source>
        <dbReference type="ARBA" id="ARBA00022448"/>
    </source>
</evidence>
<feature type="transmembrane region" description="Helical" evidence="9">
    <location>
        <begin position="152"/>
        <end position="179"/>
    </location>
</feature>
<keyword evidence="5 9" id="KW-0812">Transmembrane</keyword>
<evidence type="ECO:0000256" key="8">
    <source>
        <dbReference type="PIRNR" id="PIRNR037778"/>
    </source>
</evidence>
<evidence type="ECO:0000256" key="7">
    <source>
        <dbReference type="ARBA" id="ARBA00023136"/>
    </source>
</evidence>
<keyword evidence="3 8" id="KW-0813">Transport</keyword>
<dbReference type="InterPro" id="IPR025720">
    <property type="entry name" value="RibU"/>
</dbReference>
<accession>A0ABY5P7M0</accession>
<feature type="transmembrane region" description="Helical" evidence="9">
    <location>
        <begin position="78"/>
        <end position="102"/>
    </location>
</feature>
<comment type="similarity">
    <text evidence="2 8">Belongs to the prokaryotic riboflavin transporter (P-RFT) (TC 2.A.87) family.</text>
</comment>
<feature type="transmembrane region" description="Helical" evidence="9">
    <location>
        <begin position="45"/>
        <end position="66"/>
    </location>
</feature>
<evidence type="ECO:0000256" key="6">
    <source>
        <dbReference type="ARBA" id="ARBA00022989"/>
    </source>
</evidence>
<evidence type="ECO:0000256" key="2">
    <source>
        <dbReference type="ARBA" id="ARBA00005540"/>
    </source>
</evidence>
<keyword evidence="11" id="KW-1185">Reference proteome</keyword>
<dbReference type="Proteomes" id="UP001315967">
    <property type="component" value="Chromosome"/>
</dbReference>
<evidence type="ECO:0000256" key="5">
    <source>
        <dbReference type="ARBA" id="ARBA00022692"/>
    </source>
</evidence>
<evidence type="ECO:0000256" key="1">
    <source>
        <dbReference type="ARBA" id="ARBA00004651"/>
    </source>
</evidence>
<sequence>MVKRKLSVKAMVLLSILGAWAIVLRFIDFPILPAAPFLKIDFSDLMALIGMLAYGPVGLVIVAGIRDVVNYITGGGEAGIPIGVIMSFIATLAMFLPTHFILKYTRAKRSTFTAILMSITLTASLVVSMSLINYYVALPIYTTVLNFPIDDFIAYIMSVIIPFNLIKGIILSIGQVIVIRSIVPILEKRDMLYPSYHEKVRLERPVQPSESHA</sequence>
<dbReference type="PANTHER" id="PTHR38438:SF1">
    <property type="entry name" value="RIBOFLAVIN TRANSPORTER RIBU"/>
    <property type="match status" value="1"/>
</dbReference>
<dbReference type="Gene3D" id="1.10.1760.20">
    <property type="match status" value="1"/>
</dbReference>
<evidence type="ECO:0000313" key="10">
    <source>
        <dbReference type="EMBL" id="UUX34544.1"/>
    </source>
</evidence>
<dbReference type="PIRSF" id="PIRSF037778">
    <property type="entry name" value="UCP037778_transp_RibU"/>
    <property type="match status" value="1"/>
</dbReference>
<gene>
    <name evidence="10" type="ORF">NRE15_02525</name>
</gene>
<feature type="transmembrane region" description="Helical" evidence="9">
    <location>
        <begin position="6"/>
        <end position="24"/>
    </location>
</feature>